<name>A0A4C1TE12_EUMVA</name>
<dbReference type="OrthoDB" id="8063408at2759"/>
<dbReference type="PANTHER" id="PTHR46114:SF1">
    <property type="entry name" value="ZAD DOMAIN-CONTAINING PROTEIN"/>
    <property type="match status" value="1"/>
</dbReference>
<dbReference type="PANTHER" id="PTHR46114">
    <property type="entry name" value="APPLE DOMAIN-CONTAINING PROTEIN"/>
    <property type="match status" value="1"/>
</dbReference>
<protein>
    <submittedName>
        <fullName evidence="1">Uncharacterized protein</fullName>
    </submittedName>
</protein>
<organism evidence="1 2">
    <name type="scientific">Eumeta variegata</name>
    <name type="common">Bagworm moth</name>
    <name type="synonym">Eumeta japonica</name>
    <dbReference type="NCBI Taxonomy" id="151549"/>
    <lineage>
        <taxon>Eukaryota</taxon>
        <taxon>Metazoa</taxon>
        <taxon>Ecdysozoa</taxon>
        <taxon>Arthropoda</taxon>
        <taxon>Hexapoda</taxon>
        <taxon>Insecta</taxon>
        <taxon>Pterygota</taxon>
        <taxon>Neoptera</taxon>
        <taxon>Endopterygota</taxon>
        <taxon>Lepidoptera</taxon>
        <taxon>Glossata</taxon>
        <taxon>Ditrysia</taxon>
        <taxon>Tineoidea</taxon>
        <taxon>Psychidae</taxon>
        <taxon>Oiketicinae</taxon>
        <taxon>Eumeta</taxon>
    </lineage>
</organism>
<keyword evidence="2" id="KW-1185">Reference proteome</keyword>
<accession>A0A4C1TE12</accession>
<dbReference type="STRING" id="151549.A0A4C1TE12"/>
<reference evidence="1 2" key="1">
    <citation type="journal article" date="2019" name="Commun. Biol.">
        <title>The bagworm genome reveals a unique fibroin gene that provides high tensile strength.</title>
        <authorList>
            <person name="Kono N."/>
            <person name="Nakamura H."/>
            <person name="Ohtoshi R."/>
            <person name="Tomita M."/>
            <person name="Numata K."/>
            <person name="Arakawa K."/>
        </authorList>
    </citation>
    <scope>NUCLEOTIDE SEQUENCE [LARGE SCALE GENOMIC DNA]</scope>
</reference>
<dbReference type="AlphaFoldDB" id="A0A4C1TE12"/>
<sequence>MNMDGEGFQCLNSKFPRISDAKIKEGIFIGSQIRELIKDIVFKTKLNEVEERAWTAFVNVCYSFLGNKKDENYHHTIQELISAYKALKFNMPLKIHFLDSHLDFFPENLGAVSDEHGERFHQDMLYIERRKLTRETTDCQPQLIEEYILETERDDNEGRRVVYHIKLSIFQRPSNSEYLGELYVDRDYREGIRNGESCRFPLGTRVHANRYIQQFTEIFTEEGRKAVKITHLVPGHLPKVTHTGITPEQRQALMLQQQQLQLQQQRQAAMLAAQQQQQAIQQTIAQQQTEQQFVVVGPNGQQQHLLPTTVQHLNTSTAVQHVLRHQQMQHQQQVATAQFIDANAAAVQLQHTSLTATA</sequence>
<evidence type="ECO:0000313" key="1">
    <source>
        <dbReference type="EMBL" id="GBP12773.1"/>
    </source>
</evidence>
<evidence type="ECO:0000313" key="2">
    <source>
        <dbReference type="Proteomes" id="UP000299102"/>
    </source>
</evidence>
<dbReference type="EMBL" id="BGZK01005156">
    <property type="protein sequence ID" value="GBP12773.1"/>
    <property type="molecule type" value="Genomic_DNA"/>
</dbReference>
<dbReference type="Proteomes" id="UP000299102">
    <property type="component" value="Unassembled WGS sequence"/>
</dbReference>
<proteinExistence type="predicted"/>
<gene>
    <name evidence="1" type="ORF">EVAR_72793_1</name>
</gene>
<comment type="caution">
    <text evidence="1">The sequence shown here is derived from an EMBL/GenBank/DDBJ whole genome shotgun (WGS) entry which is preliminary data.</text>
</comment>